<accession>A0A8R1HR50</accession>
<dbReference type="GO" id="GO:0005654">
    <property type="term" value="C:nucleoplasm"/>
    <property type="evidence" value="ECO:0007669"/>
    <property type="project" value="TreeGrafter"/>
</dbReference>
<feature type="compositionally biased region" description="Low complexity" evidence="2">
    <location>
        <begin position="514"/>
        <end position="539"/>
    </location>
</feature>
<feature type="compositionally biased region" description="Low complexity" evidence="2">
    <location>
        <begin position="50"/>
        <end position="65"/>
    </location>
</feature>
<dbReference type="OMA" id="QIKWRXL"/>
<feature type="compositionally biased region" description="Polar residues" evidence="2">
    <location>
        <begin position="66"/>
        <end position="80"/>
    </location>
</feature>
<dbReference type="GO" id="GO:0034080">
    <property type="term" value="P:CENP-A containing chromatin assembly"/>
    <property type="evidence" value="ECO:0007669"/>
    <property type="project" value="TreeGrafter"/>
</dbReference>
<reference evidence="4" key="2">
    <citation type="submission" date="2022-06" db="UniProtKB">
        <authorList>
            <consortium name="EnsemblMetazoa"/>
        </authorList>
    </citation>
    <scope>IDENTIFICATION</scope>
    <source>
        <strain evidence="4">DF5081</strain>
    </source>
</reference>
<dbReference type="AlphaFoldDB" id="A0A8R1HR50"/>
<sequence length="539" mass="59418">MSALTDATNTIQSETENVGKPEIVNVEPVKAAAEVETPIEESTENITADVTETAAPAQTAAPVETNASTDETANENTSEVNQEESPMETKEVEETKEEKQKRLDEHMIAGRRFMKTSAFDKATEEFSAAAALSGELFDELHEDTFPIFYLYGQALLELAKVEDGVLNNALSEMPKPVEGQEDVQDDVVENTDDIPQDERADIKQKVEEALGVVEEEPIAEEEQKEDENVEEEEEEKVEEGKEVEEEAKTEEESANEEKTEDVVMESAEGEEQPVEEGEAEGEGEAEEDDETMKLAWEILETARLTCEEKIKKLVAETTVDQDNLKVWKLNQADVLATLGEHGIADSKLDQAKQDLFQALEIQKESLPQTSRAIANTAILLGKVFNMDSLFEKAAEHYTVSKTTLVAKMDELSKELESNASAVKEDIEAEIKELTSLIPEIDLLINDAVASQEQTNKLKDFAKKELEAAAVAIEKMAGVETTDITSLVRRPTKRPAEENESTEEVKKRKSEDGSATIPETATTETTGESETAPAPVSNEE</sequence>
<dbReference type="Pfam" id="PF10516">
    <property type="entry name" value="SHNi-TPR"/>
    <property type="match status" value="1"/>
</dbReference>
<reference evidence="5" key="1">
    <citation type="submission" date="2010-08" db="EMBL/GenBank/DDBJ databases">
        <authorList>
            <consortium name="Caenorhabditis japonica Sequencing Consortium"/>
            <person name="Wilson R.K."/>
        </authorList>
    </citation>
    <scope>NUCLEOTIDE SEQUENCE [LARGE SCALE GENOMIC DNA]</scope>
    <source>
        <strain evidence="5">DF5081</strain>
    </source>
</reference>
<evidence type="ECO:0000256" key="2">
    <source>
        <dbReference type="SAM" id="MobiDB-lite"/>
    </source>
</evidence>
<keyword evidence="5" id="KW-1185">Reference proteome</keyword>
<feature type="domain" description="Tetratricopeptide SHNi-TPR" evidence="3">
    <location>
        <begin position="332"/>
        <end position="369"/>
    </location>
</feature>
<dbReference type="GO" id="GO:0006335">
    <property type="term" value="P:DNA replication-dependent chromatin assembly"/>
    <property type="evidence" value="ECO:0007669"/>
    <property type="project" value="TreeGrafter"/>
</dbReference>
<keyword evidence="1" id="KW-0175">Coiled coil</keyword>
<dbReference type="Proteomes" id="UP000005237">
    <property type="component" value="Unassembled WGS sequence"/>
</dbReference>
<organism evidence="4 5">
    <name type="scientific">Caenorhabditis japonica</name>
    <dbReference type="NCBI Taxonomy" id="281687"/>
    <lineage>
        <taxon>Eukaryota</taxon>
        <taxon>Metazoa</taxon>
        <taxon>Ecdysozoa</taxon>
        <taxon>Nematoda</taxon>
        <taxon>Chromadorea</taxon>
        <taxon>Rhabditida</taxon>
        <taxon>Rhabditina</taxon>
        <taxon>Rhabditomorpha</taxon>
        <taxon>Rhabditoidea</taxon>
        <taxon>Rhabditidae</taxon>
        <taxon>Peloderinae</taxon>
        <taxon>Caenorhabditis</taxon>
    </lineage>
</organism>
<feature type="region of interest" description="Disordered" evidence="2">
    <location>
        <begin position="1"/>
        <end position="102"/>
    </location>
</feature>
<feature type="coiled-coil region" evidence="1">
    <location>
        <begin position="405"/>
        <end position="432"/>
    </location>
</feature>
<name>A0A8R1HR50_CAEJA</name>
<evidence type="ECO:0000313" key="5">
    <source>
        <dbReference type="Proteomes" id="UP000005237"/>
    </source>
</evidence>
<feature type="compositionally biased region" description="Basic and acidic residues" evidence="2">
    <location>
        <begin position="87"/>
        <end position="102"/>
    </location>
</feature>
<dbReference type="EnsemblMetazoa" id="CJA08747.1">
    <property type="protein sequence ID" value="CJA08747.1"/>
    <property type="gene ID" value="WBGene00127951"/>
</dbReference>
<feature type="compositionally biased region" description="Acidic residues" evidence="2">
    <location>
        <begin position="213"/>
        <end position="254"/>
    </location>
</feature>
<feature type="region of interest" description="Disordered" evidence="2">
    <location>
        <begin position="209"/>
        <end position="289"/>
    </location>
</feature>
<evidence type="ECO:0000259" key="3">
    <source>
        <dbReference type="Pfam" id="PF10516"/>
    </source>
</evidence>
<feature type="compositionally biased region" description="Acidic residues" evidence="2">
    <location>
        <begin position="262"/>
        <end position="289"/>
    </location>
</feature>
<dbReference type="InterPro" id="IPR019544">
    <property type="entry name" value="Tetratricopeptide_SHNi-TPR_dom"/>
</dbReference>
<feature type="compositionally biased region" description="Polar residues" evidence="2">
    <location>
        <begin position="1"/>
        <end position="16"/>
    </location>
</feature>
<evidence type="ECO:0000313" key="4">
    <source>
        <dbReference type="EnsemblMetazoa" id="CJA08747.1"/>
    </source>
</evidence>
<protein>
    <submittedName>
        <fullName evidence="4">SHNi-TPR domain-containing protein</fullName>
    </submittedName>
</protein>
<dbReference type="PANTHER" id="PTHR15081">
    <property type="entry name" value="NUCLEAR AUTOANTIGENIC SPERM PROTEIN NASP -RELATED"/>
    <property type="match status" value="1"/>
</dbReference>
<proteinExistence type="predicted"/>
<dbReference type="GO" id="GO:0042393">
    <property type="term" value="F:histone binding"/>
    <property type="evidence" value="ECO:0007669"/>
    <property type="project" value="TreeGrafter"/>
</dbReference>
<feature type="region of interest" description="Disordered" evidence="2">
    <location>
        <begin position="483"/>
        <end position="539"/>
    </location>
</feature>
<dbReference type="PANTHER" id="PTHR15081:SF9">
    <property type="entry name" value="TETRATRICOPEPTIDE SHNI-TPR DOMAIN-CONTAINING PROTEIN"/>
    <property type="match status" value="1"/>
</dbReference>
<evidence type="ECO:0000256" key="1">
    <source>
        <dbReference type="SAM" id="Coils"/>
    </source>
</evidence>
<dbReference type="InterPro" id="IPR051730">
    <property type="entry name" value="NASP-like"/>
</dbReference>
<feature type="compositionally biased region" description="Basic and acidic residues" evidence="2">
    <location>
        <begin position="502"/>
        <end position="511"/>
    </location>
</feature>